<evidence type="ECO:0000259" key="14">
    <source>
        <dbReference type="Pfam" id="PF07715"/>
    </source>
</evidence>
<keyword evidence="4" id="KW-0410">Iron transport</keyword>
<dbReference type="AlphaFoldDB" id="A0A494TKK2"/>
<evidence type="ECO:0000256" key="10">
    <source>
        <dbReference type="ARBA" id="ARBA00023237"/>
    </source>
</evidence>
<keyword evidence="10" id="KW-0998">Cell outer membrane</keyword>
<reference evidence="15 16" key="1">
    <citation type="submission" date="2018-09" db="EMBL/GenBank/DDBJ databases">
        <title>Sphingomonas peninsula sp. nov., isolated from fildes peninsula, Antarctic soil.</title>
        <authorList>
            <person name="Yingchao G."/>
        </authorList>
    </citation>
    <scope>NUCLEOTIDE SEQUENCE [LARGE SCALE GENOMIC DNA]</scope>
    <source>
        <strain evidence="15 16">YZ-8</strain>
    </source>
</reference>
<name>A0A494TKK2_SPHPE</name>
<dbReference type="SUPFAM" id="SSF56935">
    <property type="entry name" value="Porins"/>
    <property type="match status" value="1"/>
</dbReference>
<dbReference type="GO" id="GO:0009279">
    <property type="term" value="C:cell outer membrane"/>
    <property type="evidence" value="ECO:0007669"/>
    <property type="project" value="UniProtKB-SubCell"/>
</dbReference>
<evidence type="ECO:0000256" key="12">
    <source>
        <dbReference type="SAM" id="SignalP"/>
    </source>
</evidence>
<feature type="domain" description="TonB-dependent receptor plug" evidence="14">
    <location>
        <begin position="143"/>
        <end position="251"/>
    </location>
</feature>
<evidence type="ECO:0000256" key="1">
    <source>
        <dbReference type="ARBA" id="ARBA00004571"/>
    </source>
</evidence>
<sequence>MTMAGRFRRNRMRKYCGVMAAIGLSVTPAIARGEQVFDVQAGPVGSILVEFGRQCGWTIGLTDPVLAGHRSGGVKGRHTPIQALRILLRSTGADFAMLDARSAKVFATREHRVQPAFVSRPLDGEPTPVILVTASKQQTPLARFPGTVTVVDLNAADPSSSAAQGTAALVTRLPMLSSTELGPGRNKIFIRGIADSSFNGASQSTIGHYIGDARLTFNAPDPDLNLYDMDRVEVLEGPQGTLYGTGTLGGIIRFVPNAPDTTNLKGSFTTALDYTSKGSIGGDGGAMINLPLITDRLAVRAVAYGSIEPGYIDDPSRGKSNVNQTNTKGGRLALRWQPSTDWTVEGGFVVQDIASADGQYVLAGTPDLTRATRIAQPFDNDFRLGYVTLTHRAGSVSVTSTTSIVRHDITTVFDATPSNPAAPTSQYDEQSNITLIAHETRISGATNSFAWVAGVSGLYDKNRFTTALGNLSGPTVKNGVENQIEQIATFGQVTFCPNCKFEFSVGGRAELTRSEGSLLERAQGDVSEPSRIDVRLSPSLGVGWHVHDGLLVFGRIQQGARSGGLAISPLGDRTTSKRFQADILKAVELGFRAGSKETTRAWLSATLSYAHWTNIQADLIDGAGLIYTTNLGDGYIVGVEAQGGISPVAGVVLDGALFMNSSALSDPVPEFDTSRDRDLPDVAATGARASAVYSIALSSGRVVSIDGTVRYVGPSKLGIGTPFALSQGRYLTSSIALNYALGSTRLSLAIDNVGDVRGNRFSFGNPFGFAAGNQRTPLRPRSFRVAVTRSF</sequence>
<dbReference type="InterPro" id="IPR000531">
    <property type="entry name" value="Beta-barrel_TonB"/>
</dbReference>
<dbReference type="PANTHER" id="PTHR32552">
    <property type="entry name" value="FERRICHROME IRON RECEPTOR-RELATED"/>
    <property type="match status" value="1"/>
</dbReference>
<evidence type="ECO:0000313" key="16">
    <source>
        <dbReference type="Proteomes" id="UP000276254"/>
    </source>
</evidence>
<comment type="subcellular location">
    <subcellularLocation>
        <location evidence="1">Cell outer membrane</location>
        <topology evidence="1">Multi-pass membrane protein</topology>
    </subcellularLocation>
</comment>
<dbReference type="OrthoDB" id="9760333at2"/>
<keyword evidence="7" id="KW-0406">Ion transport</keyword>
<feature type="domain" description="TonB-dependent receptor-like beta-barrel" evidence="13">
    <location>
        <begin position="371"/>
        <end position="753"/>
    </location>
</feature>
<keyword evidence="12" id="KW-0732">Signal</keyword>
<dbReference type="Gene3D" id="3.55.50.30">
    <property type="match status" value="1"/>
</dbReference>
<keyword evidence="3" id="KW-1134">Transmembrane beta strand</keyword>
<dbReference type="InterPro" id="IPR039426">
    <property type="entry name" value="TonB-dep_rcpt-like"/>
</dbReference>
<evidence type="ECO:0000256" key="7">
    <source>
        <dbReference type="ARBA" id="ARBA00023065"/>
    </source>
</evidence>
<gene>
    <name evidence="15" type="ORF">D3Y57_06235</name>
</gene>
<evidence type="ECO:0000313" key="15">
    <source>
        <dbReference type="EMBL" id="AYJ85645.1"/>
    </source>
</evidence>
<evidence type="ECO:0000256" key="6">
    <source>
        <dbReference type="ARBA" id="ARBA00023004"/>
    </source>
</evidence>
<keyword evidence="9 11" id="KW-0472">Membrane</keyword>
<keyword evidence="15" id="KW-0675">Receptor</keyword>
<keyword evidence="5" id="KW-0812">Transmembrane</keyword>
<keyword evidence="8 11" id="KW-0798">TonB box</keyword>
<accession>A0A494TKK2</accession>
<dbReference type="Pfam" id="PF00593">
    <property type="entry name" value="TonB_dep_Rec_b-barrel"/>
    <property type="match status" value="1"/>
</dbReference>
<feature type="signal peptide" evidence="12">
    <location>
        <begin position="1"/>
        <end position="31"/>
    </location>
</feature>
<evidence type="ECO:0000256" key="9">
    <source>
        <dbReference type="ARBA" id="ARBA00023136"/>
    </source>
</evidence>
<evidence type="ECO:0000256" key="5">
    <source>
        <dbReference type="ARBA" id="ARBA00022692"/>
    </source>
</evidence>
<evidence type="ECO:0000259" key="13">
    <source>
        <dbReference type="Pfam" id="PF00593"/>
    </source>
</evidence>
<dbReference type="InterPro" id="IPR036942">
    <property type="entry name" value="Beta-barrel_TonB_sf"/>
</dbReference>
<protein>
    <submittedName>
        <fullName evidence="15">TonB-dependent receptor</fullName>
    </submittedName>
</protein>
<dbReference type="Proteomes" id="UP000276254">
    <property type="component" value="Chromosome"/>
</dbReference>
<evidence type="ECO:0000256" key="2">
    <source>
        <dbReference type="ARBA" id="ARBA00022448"/>
    </source>
</evidence>
<dbReference type="Pfam" id="PF07715">
    <property type="entry name" value="Plug"/>
    <property type="match status" value="1"/>
</dbReference>
<evidence type="ECO:0000256" key="11">
    <source>
        <dbReference type="RuleBase" id="RU003357"/>
    </source>
</evidence>
<evidence type="ECO:0000256" key="4">
    <source>
        <dbReference type="ARBA" id="ARBA00022496"/>
    </source>
</evidence>
<keyword evidence="2" id="KW-0813">Transport</keyword>
<proteinExistence type="inferred from homology"/>
<dbReference type="Gene3D" id="2.40.170.20">
    <property type="entry name" value="TonB-dependent receptor, beta-barrel domain"/>
    <property type="match status" value="1"/>
</dbReference>
<keyword evidence="16" id="KW-1185">Reference proteome</keyword>
<evidence type="ECO:0000256" key="8">
    <source>
        <dbReference type="ARBA" id="ARBA00023077"/>
    </source>
</evidence>
<dbReference type="GO" id="GO:0006826">
    <property type="term" value="P:iron ion transport"/>
    <property type="evidence" value="ECO:0007669"/>
    <property type="project" value="UniProtKB-KW"/>
</dbReference>
<dbReference type="InterPro" id="IPR012910">
    <property type="entry name" value="Plug_dom"/>
</dbReference>
<keyword evidence="6" id="KW-0408">Iron</keyword>
<feature type="chain" id="PRO_5019784399" evidence="12">
    <location>
        <begin position="32"/>
        <end position="791"/>
    </location>
</feature>
<organism evidence="15 16">
    <name type="scientific">Sphingomonas paeninsulae</name>
    <dbReference type="NCBI Taxonomy" id="2319844"/>
    <lineage>
        <taxon>Bacteria</taxon>
        <taxon>Pseudomonadati</taxon>
        <taxon>Pseudomonadota</taxon>
        <taxon>Alphaproteobacteria</taxon>
        <taxon>Sphingomonadales</taxon>
        <taxon>Sphingomonadaceae</taxon>
        <taxon>Sphingomonas</taxon>
    </lineage>
</organism>
<evidence type="ECO:0000256" key="3">
    <source>
        <dbReference type="ARBA" id="ARBA00022452"/>
    </source>
</evidence>
<comment type="similarity">
    <text evidence="11">Belongs to the TonB-dependent receptor family.</text>
</comment>
<dbReference type="EMBL" id="CP032829">
    <property type="protein sequence ID" value="AYJ85645.1"/>
    <property type="molecule type" value="Genomic_DNA"/>
</dbReference>
<dbReference type="KEGG" id="spha:D3Y57_06235"/>
<dbReference type="PANTHER" id="PTHR32552:SF81">
    <property type="entry name" value="TONB-DEPENDENT OUTER MEMBRANE RECEPTOR"/>
    <property type="match status" value="1"/>
</dbReference>